<gene>
    <name evidence="1" type="ORF">UFOPK3522_00687</name>
</gene>
<name>A0A6J5ZKV3_9ZZZZ</name>
<proteinExistence type="predicted"/>
<organism evidence="1">
    <name type="scientific">freshwater metagenome</name>
    <dbReference type="NCBI Taxonomy" id="449393"/>
    <lineage>
        <taxon>unclassified sequences</taxon>
        <taxon>metagenomes</taxon>
        <taxon>ecological metagenomes</taxon>
    </lineage>
</organism>
<accession>A0A6J5ZKV3</accession>
<protein>
    <submittedName>
        <fullName evidence="1">Unannotated protein</fullName>
    </submittedName>
</protein>
<sequence length="80" mass="8249">MKVELVEDGLKATHGLRAPGLGLPGLRKVGSWHGSDGRSFISVDRNQPAVRVSLSPDANWAAVMIGSADAAAVARSIEAG</sequence>
<dbReference type="EMBL" id="CAESAO010000045">
    <property type="protein sequence ID" value="CAB4342078.1"/>
    <property type="molecule type" value="Genomic_DNA"/>
</dbReference>
<reference evidence="1" key="1">
    <citation type="submission" date="2020-05" db="EMBL/GenBank/DDBJ databases">
        <authorList>
            <person name="Chiriac C."/>
            <person name="Salcher M."/>
            <person name="Ghai R."/>
            <person name="Kavagutti S V."/>
        </authorList>
    </citation>
    <scope>NUCLEOTIDE SEQUENCE</scope>
</reference>
<evidence type="ECO:0000313" key="1">
    <source>
        <dbReference type="EMBL" id="CAB4342078.1"/>
    </source>
</evidence>
<dbReference type="AlphaFoldDB" id="A0A6J5ZKV3"/>